<dbReference type="OMA" id="FDAWPSV"/>
<protein>
    <recommendedName>
        <fullName evidence="3">F-box domain-containing protein</fullName>
    </recommendedName>
</protein>
<dbReference type="GeneID" id="27902042"/>
<dbReference type="OrthoDB" id="5372935at2759"/>
<dbReference type="PANTHER" id="PTHR42085">
    <property type="entry name" value="F-BOX DOMAIN-CONTAINING PROTEIN"/>
    <property type="match status" value="1"/>
</dbReference>
<dbReference type="HOGENOM" id="CLU_057896_1_0_1"/>
<reference evidence="1 2" key="1">
    <citation type="journal article" date="2012" name="PLoS Pathog.">
        <title>Diverse lifestyles and strategies of plant pathogenesis encoded in the genomes of eighteen Dothideomycetes fungi.</title>
        <authorList>
            <person name="Ohm R.A."/>
            <person name="Feau N."/>
            <person name="Henrissat B."/>
            <person name="Schoch C.L."/>
            <person name="Horwitz B.A."/>
            <person name="Barry K.W."/>
            <person name="Condon B.J."/>
            <person name="Copeland A.C."/>
            <person name="Dhillon B."/>
            <person name="Glaser F."/>
            <person name="Hesse C.N."/>
            <person name="Kosti I."/>
            <person name="LaButti K."/>
            <person name="Lindquist E.A."/>
            <person name="Lucas S."/>
            <person name="Salamov A.A."/>
            <person name="Bradshaw R.E."/>
            <person name="Ciuffetti L."/>
            <person name="Hamelin R.C."/>
            <person name="Kema G.H.J."/>
            <person name="Lawrence C."/>
            <person name="Scott J.A."/>
            <person name="Spatafora J.W."/>
            <person name="Turgeon B.G."/>
            <person name="de Wit P.J.G.M."/>
            <person name="Zhong S."/>
            <person name="Goodwin S.B."/>
            <person name="Grigoriev I.V."/>
        </authorList>
    </citation>
    <scope>NUCLEOTIDE SEQUENCE [LARGE SCALE GENOMIC DNA]</scope>
    <source>
        <strain evidence="1 2">SO2202</strain>
    </source>
</reference>
<evidence type="ECO:0000313" key="2">
    <source>
        <dbReference type="Proteomes" id="UP000016931"/>
    </source>
</evidence>
<sequence>MVKSRKGGPSVASSSAISSAMSSRMTSAAPSRATSPGPAKKPFRFFDLPAELRVRVYEHVLCTKKTLDLDPLNYRIVLPRLTLFLVSRRVYNEAYPVFYGQTIRLFPHPYHGKFFNTKKPLIQRLPVKYRQAINSVELLLGPGWHKPPRCHNVLPALGLRDCTSLRTIKMWVDCDPTDNVFNGFRGPNATEDTYVWFCCDMLHGILEQVPSMELVEIDHDNRVKKESPLTAALQRKTEEFQKRFRWGPVRSASAIKDKESMDVTTGLEKAMTSMGISRLNDEASRAVTVVA</sequence>
<dbReference type="eggNOG" id="ENOG502SI7R">
    <property type="taxonomic scope" value="Eukaryota"/>
</dbReference>
<dbReference type="RefSeq" id="XP_016762929.1">
    <property type="nucleotide sequence ID" value="XM_016904905.1"/>
</dbReference>
<proteinExistence type="predicted"/>
<dbReference type="Proteomes" id="UP000016931">
    <property type="component" value="Unassembled WGS sequence"/>
</dbReference>
<evidence type="ECO:0000313" key="1">
    <source>
        <dbReference type="EMBL" id="EMF14808.1"/>
    </source>
</evidence>
<dbReference type="InterPro" id="IPR038883">
    <property type="entry name" value="AN11006-like"/>
</dbReference>
<keyword evidence="2" id="KW-1185">Reference proteome</keyword>
<accession>M3CLZ7</accession>
<dbReference type="EMBL" id="KB456262">
    <property type="protein sequence ID" value="EMF14808.1"/>
    <property type="molecule type" value="Genomic_DNA"/>
</dbReference>
<evidence type="ECO:0008006" key="3">
    <source>
        <dbReference type="Google" id="ProtNLM"/>
    </source>
</evidence>
<dbReference type="AlphaFoldDB" id="M3CLZ7"/>
<organism evidence="1 2">
    <name type="scientific">Sphaerulina musiva (strain SO2202)</name>
    <name type="common">Poplar stem canker fungus</name>
    <name type="synonym">Septoria musiva</name>
    <dbReference type="NCBI Taxonomy" id="692275"/>
    <lineage>
        <taxon>Eukaryota</taxon>
        <taxon>Fungi</taxon>
        <taxon>Dikarya</taxon>
        <taxon>Ascomycota</taxon>
        <taxon>Pezizomycotina</taxon>
        <taxon>Dothideomycetes</taxon>
        <taxon>Dothideomycetidae</taxon>
        <taxon>Mycosphaerellales</taxon>
        <taxon>Mycosphaerellaceae</taxon>
        <taxon>Sphaerulina</taxon>
    </lineage>
</organism>
<dbReference type="PANTHER" id="PTHR42085:SF2">
    <property type="entry name" value="F-BOX DOMAIN-CONTAINING PROTEIN"/>
    <property type="match status" value="1"/>
</dbReference>
<name>M3CLZ7_SPHMS</name>
<gene>
    <name evidence="1" type="ORF">SEPMUDRAFT_148406</name>
</gene>